<keyword evidence="1" id="KW-0472">Membrane</keyword>
<evidence type="ECO:0000313" key="3">
    <source>
        <dbReference type="Proteomes" id="UP000830434"/>
    </source>
</evidence>
<dbReference type="KEGG" id="haxz:M0R88_12520"/>
<dbReference type="GeneID" id="72190693"/>
<reference evidence="2" key="1">
    <citation type="submission" date="2022-04" db="EMBL/GenBank/DDBJ databases">
        <title>Diverse halophilic archaea isolated from saline environments.</title>
        <authorList>
            <person name="Cui H.-L."/>
        </authorList>
    </citation>
    <scope>NUCLEOTIDE SEQUENCE</scope>
    <source>
        <strain evidence="2">XZYJT40</strain>
    </source>
</reference>
<gene>
    <name evidence="2" type="ORF">M0R88_12520</name>
</gene>
<name>A0A8U0IF90_9EURY</name>
<dbReference type="AlphaFoldDB" id="A0A8U0IF90"/>
<proteinExistence type="predicted"/>
<feature type="transmembrane region" description="Helical" evidence="1">
    <location>
        <begin position="26"/>
        <end position="46"/>
    </location>
</feature>
<dbReference type="InterPro" id="IPR055709">
    <property type="entry name" value="DUF7285"/>
</dbReference>
<dbReference type="EMBL" id="CP096658">
    <property type="protein sequence ID" value="UPV99345.1"/>
    <property type="molecule type" value="Genomic_DNA"/>
</dbReference>
<protein>
    <submittedName>
        <fullName evidence="2">Uncharacterized protein</fullName>
    </submittedName>
</protein>
<dbReference type="RefSeq" id="WP_248653841.1">
    <property type="nucleotide sequence ID" value="NZ_CP096658.1"/>
</dbReference>
<dbReference type="Pfam" id="PF23956">
    <property type="entry name" value="DUF7285"/>
    <property type="match status" value="1"/>
</dbReference>
<keyword evidence="1" id="KW-0812">Transmembrane</keyword>
<accession>A0A8U0IF90</accession>
<sequence>MSRSSGSGVSDYEPRESDRAQVEPTAALVAVFAVGVALTAYTGLLGEAVPTSDRNLADPTVERTARAISETGVADPESLAAGLRSGPEGYRLNLTLRTAGRSWRAGPTPPPRADTATVAVSVRIAPGRVRPGHLRAEVWS</sequence>
<evidence type="ECO:0000313" key="2">
    <source>
        <dbReference type="EMBL" id="UPV99345.1"/>
    </source>
</evidence>
<keyword evidence="3" id="KW-1185">Reference proteome</keyword>
<organism evidence="2 3">
    <name type="scientific">Halorussus gelatinilyticus</name>
    <dbReference type="NCBI Taxonomy" id="2937524"/>
    <lineage>
        <taxon>Archaea</taxon>
        <taxon>Methanobacteriati</taxon>
        <taxon>Methanobacteriota</taxon>
        <taxon>Stenosarchaea group</taxon>
        <taxon>Halobacteria</taxon>
        <taxon>Halobacteriales</taxon>
        <taxon>Haladaptataceae</taxon>
        <taxon>Halorussus</taxon>
    </lineage>
</organism>
<keyword evidence="1" id="KW-1133">Transmembrane helix</keyword>
<evidence type="ECO:0000256" key="1">
    <source>
        <dbReference type="SAM" id="Phobius"/>
    </source>
</evidence>
<dbReference type="Proteomes" id="UP000830434">
    <property type="component" value="Chromosome"/>
</dbReference>